<name>A0A4R4T584_9ACTN</name>
<evidence type="ECO:0000313" key="1">
    <source>
        <dbReference type="EMBL" id="TDC69683.1"/>
    </source>
</evidence>
<dbReference type="AlphaFoldDB" id="A0A4R4T584"/>
<keyword evidence="2" id="KW-1185">Reference proteome</keyword>
<protein>
    <submittedName>
        <fullName evidence="1">Uncharacterized protein</fullName>
    </submittedName>
</protein>
<accession>A0A4R4T584</accession>
<dbReference type="EMBL" id="SMKI01000330">
    <property type="protein sequence ID" value="TDC69683.1"/>
    <property type="molecule type" value="Genomic_DNA"/>
</dbReference>
<evidence type="ECO:0000313" key="2">
    <source>
        <dbReference type="Proteomes" id="UP000295345"/>
    </source>
</evidence>
<organism evidence="1 2">
    <name type="scientific">Streptomyces hainanensis</name>
    <dbReference type="NCBI Taxonomy" id="402648"/>
    <lineage>
        <taxon>Bacteria</taxon>
        <taxon>Bacillati</taxon>
        <taxon>Actinomycetota</taxon>
        <taxon>Actinomycetes</taxon>
        <taxon>Kitasatosporales</taxon>
        <taxon>Streptomycetaceae</taxon>
        <taxon>Streptomyces</taxon>
    </lineage>
</organism>
<comment type="caution">
    <text evidence="1">The sequence shown here is derived from an EMBL/GenBank/DDBJ whole genome shotgun (WGS) entry which is preliminary data.</text>
</comment>
<dbReference type="Proteomes" id="UP000295345">
    <property type="component" value="Unassembled WGS sequence"/>
</dbReference>
<sequence length="128" mass="14054">MVCMEEPTSEEAIHRGRALVLADLTADGLAGPKEVSMLEKAVSHRRWWSDQWPEGAVFVPGLLAQDMQDALLEHRGRWPLCPFCQPVPPEGEPHALDLEPELGENPHWVCGVTGREVAPLGSLADARS</sequence>
<reference evidence="1 2" key="1">
    <citation type="submission" date="2019-03" db="EMBL/GenBank/DDBJ databases">
        <title>Draft genome sequences of novel Actinobacteria.</title>
        <authorList>
            <person name="Sahin N."/>
            <person name="Ay H."/>
            <person name="Saygin H."/>
        </authorList>
    </citation>
    <scope>NUCLEOTIDE SEQUENCE [LARGE SCALE GENOMIC DNA]</scope>
    <source>
        <strain evidence="1 2">DSM 41900</strain>
    </source>
</reference>
<dbReference type="OrthoDB" id="5190667at2"/>
<proteinExistence type="predicted"/>
<gene>
    <name evidence="1" type="ORF">E1283_25660</name>
</gene>